<organism evidence="1 2">
    <name type="scientific">Schistosoma japonicum</name>
    <name type="common">Blood fluke</name>
    <dbReference type="NCBI Taxonomy" id="6182"/>
    <lineage>
        <taxon>Eukaryota</taxon>
        <taxon>Metazoa</taxon>
        <taxon>Spiralia</taxon>
        <taxon>Lophotrochozoa</taxon>
        <taxon>Platyhelminthes</taxon>
        <taxon>Trematoda</taxon>
        <taxon>Digenea</taxon>
        <taxon>Strigeidida</taxon>
        <taxon>Schistosomatoidea</taxon>
        <taxon>Schistosomatidae</taxon>
        <taxon>Schistosoma</taxon>
    </lineage>
</organism>
<dbReference type="EMBL" id="SKCS01000171">
    <property type="protein sequence ID" value="TNN14550.1"/>
    <property type="molecule type" value="Genomic_DNA"/>
</dbReference>
<dbReference type="Proteomes" id="UP000311919">
    <property type="component" value="Unassembled WGS sequence"/>
</dbReference>
<proteinExistence type="predicted"/>
<sequence length="211" mass="24528">MTVTNQYKDNNNNNSEYNDLLNIETLNSNSNLICSTSDINFQYSPNTNDKDSLKSNSCQTMNQIQKSHKKRLSLIKRRIEPFKRKHQTIHHHGNMKTNELKQFKNYSIQINNIEDCSIQTNDNVMNNSIKLEEPEVKFYQNVMYSTLLNQLLNQTLNDDVMLSACNHELRNTTSIDNSINTLKQNDLNLKLNETYNSEEYLPFSIAALQPS</sequence>
<reference evidence="1 2" key="1">
    <citation type="submission" date="2019-03" db="EMBL/GenBank/DDBJ databases">
        <title>An improved genome assembly of the fluke Schistosoma japonicum.</title>
        <authorList>
            <person name="Hu W."/>
            <person name="Luo F."/>
            <person name="Yin M."/>
            <person name="Mo X."/>
            <person name="Sun C."/>
            <person name="Wu Q."/>
            <person name="Zhu B."/>
            <person name="Xiang M."/>
            <person name="Wang J."/>
            <person name="Wang Y."/>
            <person name="Zhang T."/>
            <person name="Xu B."/>
            <person name="Zheng H."/>
            <person name="Feng Z."/>
        </authorList>
    </citation>
    <scope>NUCLEOTIDE SEQUENCE [LARGE SCALE GENOMIC DNA]</scope>
    <source>
        <strain evidence="1">HuSjv2</strain>
        <tissue evidence="1">Worms</tissue>
    </source>
</reference>
<accession>A0A4Z2DED5</accession>
<evidence type="ECO:0000313" key="2">
    <source>
        <dbReference type="Proteomes" id="UP000311919"/>
    </source>
</evidence>
<comment type="caution">
    <text evidence="1">The sequence shown here is derived from an EMBL/GenBank/DDBJ whole genome shotgun (WGS) entry which is preliminary data.</text>
</comment>
<keyword evidence="2" id="KW-1185">Reference proteome</keyword>
<evidence type="ECO:0000313" key="1">
    <source>
        <dbReference type="EMBL" id="TNN14550.1"/>
    </source>
</evidence>
<name>A0A4Z2DED5_SCHJA</name>
<gene>
    <name evidence="1" type="ORF">EWB00_002071</name>
</gene>
<dbReference type="AlphaFoldDB" id="A0A4Z2DED5"/>
<protein>
    <submittedName>
        <fullName evidence="1">Uncharacterized protein</fullName>
    </submittedName>
</protein>